<keyword evidence="3" id="KW-0175">Coiled coil</keyword>
<feature type="domain" description="ABC transporter" evidence="4">
    <location>
        <begin position="2"/>
        <end position="250"/>
    </location>
</feature>
<comment type="caution">
    <text evidence="5">The sequence shown here is derived from an EMBL/GenBank/DDBJ whole genome shotgun (WGS) entry which is preliminary data.</text>
</comment>
<name>A0ABU3U927_9FLAO</name>
<evidence type="ECO:0000313" key="6">
    <source>
        <dbReference type="Proteomes" id="UP001268651"/>
    </source>
</evidence>
<dbReference type="PROSITE" id="PS50893">
    <property type="entry name" value="ABC_TRANSPORTER_2"/>
    <property type="match status" value="2"/>
</dbReference>
<evidence type="ECO:0000313" key="5">
    <source>
        <dbReference type="EMBL" id="MDU8886881.1"/>
    </source>
</evidence>
<evidence type="ECO:0000256" key="3">
    <source>
        <dbReference type="SAM" id="Coils"/>
    </source>
</evidence>
<keyword evidence="1" id="KW-0547">Nucleotide-binding</keyword>
<evidence type="ECO:0000256" key="2">
    <source>
        <dbReference type="ARBA" id="ARBA00022840"/>
    </source>
</evidence>
<dbReference type="SUPFAM" id="SSF52540">
    <property type="entry name" value="P-loop containing nucleoside triphosphate hydrolases"/>
    <property type="match status" value="2"/>
</dbReference>
<organism evidence="5 6">
    <name type="scientific">Gilvirhabdus luticola</name>
    <dbReference type="NCBI Taxonomy" id="3079858"/>
    <lineage>
        <taxon>Bacteria</taxon>
        <taxon>Pseudomonadati</taxon>
        <taxon>Bacteroidota</taxon>
        <taxon>Flavobacteriia</taxon>
        <taxon>Flavobacteriales</taxon>
        <taxon>Flavobacteriaceae</taxon>
        <taxon>Gilvirhabdus</taxon>
    </lineage>
</organism>
<accession>A0ABU3U927</accession>
<dbReference type="PANTHER" id="PTHR42855:SF2">
    <property type="entry name" value="DRUG RESISTANCE ABC TRANSPORTER,ATP-BINDING PROTEIN"/>
    <property type="match status" value="1"/>
</dbReference>
<evidence type="ECO:0000256" key="1">
    <source>
        <dbReference type="ARBA" id="ARBA00022741"/>
    </source>
</evidence>
<dbReference type="InterPro" id="IPR003439">
    <property type="entry name" value="ABC_transporter-like_ATP-bd"/>
</dbReference>
<reference evidence="5 6" key="1">
    <citation type="submission" date="2023-10" db="EMBL/GenBank/DDBJ databases">
        <title>Marimonas sp. nov. isolated from tidal mud flat.</title>
        <authorList>
            <person name="Jaincy N.J."/>
            <person name="Srinivasan S."/>
            <person name="Lee S.-S."/>
        </authorList>
    </citation>
    <scope>NUCLEOTIDE SEQUENCE [LARGE SCALE GENOMIC DNA]</scope>
    <source>
        <strain evidence="5 6">MJ-SS3</strain>
    </source>
</reference>
<keyword evidence="2 5" id="KW-0067">ATP-binding</keyword>
<dbReference type="CDD" id="cd03221">
    <property type="entry name" value="ABCF_EF-3"/>
    <property type="match status" value="2"/>
</dbReference>
<dbReference type="RefSeq" id="WP_316662978.1">
    <property type="nucleotide sequence ID" value="NZ_JAWHTF010000007.1"/>
</dbReference>
<feature type="domain" description="ABC transporter" evidence="4">
    <location>
        <begin position="318"/>
        <end position="536"/>
    </location>
</feature>
<keyword evidence="6" id="KW-1185">Reference proteome</keyword>
<dbReference type="InterPro" id="IPR003593">
    <property type="entry name" value="AAA+_ATPase"/>
</dbReference>
<dbReference type="GO" id="GO:0005524">
    <property type="term" value="F:ATP binding"/>
    <property type="evidence" value="ECO:0007669"/>
    <property type="project" value="UniProtKB-KW"/>
</dbReference>
<dbReference type="InterPro" id="IPR051309">
    <property type="entry name" value="ABCF_ATPase"/>
</dbReference>
<gene>
    <name evidence="5" type="ORF">RXV94_11970</name>
</gene>
<dbReference type="EMBL" id="JAWHTF010000007">
    <property type="protein sequence ID" value="MDU8886881.1"/>
    <property type="molecule type" value="Genomic_DNA"/>
</dbReference>
<dbReference type="InterPro" id="IPR032781">
    <property type="entry name" value="ABC_tran_Xtn"/>
</dbReference>
<protein>
    <submittedName>
        <fullName evidence="5">ATP-binding cassette domain-containing protein</fullName>
    </submittedName>
</protein>
<dbReference type="Pfam" id="PF00005">
    <property type="entry name" value="ABC_tran"/>
    <property type="match status" value="2"/>
</dbReference>
<sequence>MLTVSNLSVQFGKRILFDEVNTTFNQGNCYGIIGANGAGKSTFLKILSGKQDPTSGHVSLESGKRMSVLEQNHNLYDEHTVLETVLMGNKPLFKIKTEIDALYADYSDENADKIGELQVQFEEMNGWNADSDAAALLSNLGIKEDFHYTSMSDLDGKQKVRVLLAQALFGNPDVLIMDEPTNDLDYETISWLENFLANYDNCVIVVSHDRHFLDAVCTHISDIDFGKINHYSGNYTFWYESSQLAARQRAQQNKKAEEKKKELEEFIRRFSANVAKSKQATSRKKMIDKLNISDIKPSSRRYPAIIFEQDREAGDQILNIEGLAASIDGETLFQNIDLNLTKGDKVVIYSKDSRAATAFYEILNENQKADSGKYSWGITTSQSYLPLDNSSFFNNKLTLVDWLRQWATTEEEREEVYVRGFLGKMIFSGEEALKTANVLSGGEKVRCMLSRMMMVRANVLMLDEPTNHLDLESITAFNNSLKNFKGTVLFTTHDHEFAQTVANRVVELTPNGIIDRYTTFDEYMQDPRIKELRHKMYSVTV</sequence>
<dbReference type="SMART" id="SM00382">
    <property type="entry name" value="AAA"/>
    <property type="match status" value="1"/>
</dbReference>
<proteinExistence type="predicted"/>
<dbReference type="Proteomes" id="UP001268651">
    <property type="component" value="Unassembled WGS sequence"/>
</dbReference>
<dbReference type="PANTHER" id="PTHR42855">
    <property type="entry name" value="ABC TRANSPORTER ATP-BINDING SUBUNIT"/>
    <property type="match status" value="1"/>
</dbReference>
<evidence type="ECO:0000259" key="4">
    <source>
        <dbReference type="PROSITE" id="PS50893"/>
    </source>
</evidence>
<dbReference type="InterPro" id="IPR027417">
    <property type="entry name" value="P-loop_NTPase"/>
</dbReference>
<dbReference type="Gene3D" id="3.40.50.300">
    <property type="entry name" value="P-loop containing nucleotide triphosphate hydrolases"/>
    <property type="match status" value="2"/>
</dbReference>
<feature type="coiled-coil region" evidence="3">
    <location>
        <begin position="246"/>
        <end position="273"/>
    </location>
</feature>
<dbReference type="Pfam" id="PF12848">
    <property type="entry name" value="ABC_tran_Xtn"/>
    <property type="match status" value="1"/>
</dbReference>